<feature type="transmembrane region" description="Helical" evidence="2">
    <location>
        <begin position="64"/>
        <end position="85"/>
    </location>
</feature>
<dbReference type="PANTHER" id="PTHR34703">
    <property type="entry name" value="ANTIPORTER SUBUNIT MNHG2-RELATED"/>
    <property type="match status" value="1"/>
</dbReference>
<comment type="caution">
    <text evidence="3">The sequence shown here is derived from an EMBL/GenBank/DDBJ whole genome shotgun (WGS) entry which is preliminary data.</text>
</comment>
<protein>
    <submittedName>
        <fullName evidence="3">Cation:proton antiporter</fullName>
    </submittedName>
</protein>
<evidence type="ECO:0000256" key="1">
    <source>
        <dbReference type="ARBA" id="ARBA00008404"/>
    </source>
</evidence>
<proteinExistence type="inferred from homology"/>
<accession>A0A137ZK33</accession>
<keyword evidence="2" id="KW-1133">Transmembrane helix</keyword>
<keyword evidence="4" id="KW-1185">Reference proteome</keyword>
<evidence type="ECO:0000313" key="3">
    <source>
        <dbReference type="EMBL" id="KXO98545.1"/>
    </source>
</evidence>
<comment type="similarity">
    <text evidence="1">Belongs to the CPA3 antiporters (TC 2.A.63) subunit G family.</text>
</comment>
<dbReference type="Proteomes" id="UP000070409">
    <property type="component" value="Unassembled WGS sequence"/>
</dbReference>
<dbReference type="InterPro" id="IPR005133">
    <property type="entry name" value="PhaG_MnhG_YufB"/>
</dbReference>
<keyword evidence="2" id="KW-0812">Transmembrane</keyword>
<evidence type="ECO:0000313" key="4">
    <source>
        <dbReference type="Proteomes" id="UP000070409"/>
    </source>
</evidence>
<dbReference type="Pfam" id="PF03334">
    <property type="entry name" value="PhaG_MnhG_YufB"/>
    <property type="match status" value="1"/>
</dbReference>
<organism evidence="3 4">
    <name type="scientific">Tsukamurella pseudospumae</name>
    <dbReference type="NCBI Taxonomy" id="239498"/>
    <lineage>
        <taxon>Bacteria</taxon>
        <taxon>Bacillati</taxon>
        <taxon>Actinomycetota</taxon>
        <taxon>Actinomycetes</taxon>
        <taxon>Mycobacteriales</taxon>
        <taxon>Tsukamurellaceae</taxon>
        <taxon>Tsukamurella</taxon>
    </lineage>
</organism>
<dbReference type="EMBL" id="LSRE01000012">
    <property type="protein sequence ID" value="KXO98545.1"/>
    <property type="molecule type" value="Genomic_DNA"/>
</dbReference>
<feature type="transmembrane region" description="Helical" evidence="2">
    <location>
        <begin position="6"/>
        <end position="29"/>
    </location>
</feature>
<dbReference type="PANTHER" id="PTHR34703:SF1">
    <property type="entry name" value="ANTIPORTER SUBUNIT MNHG2-RELATED"/>
    <property type="match status" value="1"/>
</dbReference>
<name>A0A137ZK33_9ACTN</name>
<dbReference type="NCBIfam" id="NF009314">
    <property type="entry name" value="PRK12674.1-2"/>
    <property type="match status" value="1"/>
</dbReference>
<evidence type="ECO:0000256" key="2">
    <source>
        <dbReference type="SAM" id="Phobius"/>
    </source>
</evidence>
<sequence length="110" mass="11868">MIVDVVSAVLFLTGALFALTAAIGIIRFPDTLTRMHAATKPQTMGLLLLLLGAIVQMADSVDVWMLVLAGLFAMLTAPVVAHRVGRVAYQEQRLRDSTIAKDDMETGARD</sequence>
<keyword evidence="2" id="KW-0472">Membrane</keyword>
<dbReference type="RefSeq" id="WP_068745043.1">
    <property type="nucleotide sequence ID" value="NZ_LSRE01000012.1"/>
</dbReference>
<gene>
    <name evidence="3" type="ORF">AXK61_02850</name>
</gene>
<dbReference type="NCBIfam" id="TIGR01300">
    <property type="entry name" value="CPA3_mnhG_phaG"/>
    <property type="match status" value="1"/>
</dbReference>
<reference evidence="3 4" key="1">
    <citation type="submission" date="2016-02" db="EMBL/GenBank/DDBJ databases">
        <authorList>
            <person name="Teng J.L."/>
            <person name="Tang Y."/>
            <person name="Huang Y."/>
            <person name="Guo F."/>
            <person name="Wei W."/>
            <person name="Chen J.H."/>
            <person name="Wong S.Y."/>
            <person name="Lau S.K."/>
            <person name="Woo P.C."/>
        </authorList>
    </citation>
    <scope>NUCLEOTIDE SEQUENCE [LARGE SCALE GENOMIC DNA]</scope>
    <source>
        <strain evidence="3 4">JCM 13375</strain>
    </source>
</reference>